<reference evidence="5" key="1">
    <citation type="journal article" date="2019" name="Int. J. Syst. Evol. Microbiol.">
        <title>The Global Catalogue of Microorganisms (GCM) 10K type strain sequencing project: providing services to taxonomists for standard genome sequencing and annotation.</title>
        <authorList>
            <consortium name="The Broad Institute Genomics Platform"/>
            <consortium name="The Broad Institute Genome Sequencing Center for Infectious Disease"/>
            <person name="Wu L."/>
            <person name="Ma J."/>
        </authorList>
    </citation>
    <scope>NUCLEOTIDE SEQUENCE [LARGE SCALE GENOMIC DNA]</scope>
    <source>
        <strain evidence="5">CGMCC 1.12151</strain>
    </source>
</reference>
<dbReference type="RefSeq" id="WP_377277391.1">
    <property type="nucleotide sequence ID" value="NZ_JBHSGL010000005.1"/>
</dbReference>
<evidence type="ECO:0000313" key="5">
    <source>
        <dbReference type="Proteomes" id="UP001595932"/>
    </source>
</evidence>
<keyword evidence="5" id="KW-1185">Reference proteome</keyword>
<dbReference type="Proteomes" id="UP001595932">
    <property type="component" value="Unassembled WGS sequence"/>
</dbReference>
<accession>A0ABV9M919</accession>
<keyword evidence="1 4" id="KW-0808">Transferase</keyword>
<keyword evidence="2 4" id="KW-0012">Acyltransferase</keyword>
<protein>
    <submittedName>
        <fullName evidence="4">GNAT family N-acetyltransferase</fullName>
        <ecNumber evidence="4">2.3.-.-</ecNumber>
    </submittedName>
</protein>
<dbReference type="SUPFAM" id="SSF55729">
    <property type="entry name" value="Acyl-CoA N-acyltransferases (Nat)"/>
    <property type="match status" value="1"/>
</dbReference>
<evidence type="ECO:0000313" key="4">
    <source>
        <dbReference type="EMBL" id="MFC4712292.1"/>
    </source>
</evidence>
<evidence type="ECO:0000256" key="1">
    <source>
        <dbReference type="ARBA" id="ARBA00022679"/>
    </source>
</evidence>
<dbReference type="InterPro" id="IPR000182">
    <property type="entry name" value="GNAT_dom"/>
</dbReference>
<dbReference type="GO" id="GO:0016746">
    <property type="term" value="F:acyltransferase activity"/>
    <property type="evidence" value="ECO:0007669"/>
    <property type="project" value="UniProtKB-KW"/>
</dbReference>
<dbReference type="PROSITE" id="PS51186">
    <property type="entry name" value="GNAT"/>
    <property type="match status" value="1"/>
</dbReference>
<dbReference type="Pfam" id="PF00583">
    <property type="entry name" value="Acetyltransf_1"/>
    <property type="match status" value="1"/>
</dbReference>
<dbReference type="InterPro" id="IPR016181">
    <property type="entry name" value="Acyl_CoA_acyltransferase"/>
</dbReference>
<feature type="domain" description="N-acetyltransferase" evidence="3">
    <location>
        <begin position="1"/>
        <end position="166"/>
    </location>
</feature>
<name>A0ABV9M919_9BACL</name>
<dbReference type="Gene3D" id="3.40.630.30">
    <property type="match status" value="1"/>
</dbReference>
<dbReference type="EC" id="2.3.-.-" evidence="4"/>
<evidence type="ECO:0000259" key="3">
    <source>
        <dbReference type="PROSITE" id="PS51186"/>
    </source>
</evidence>
<gene>
    <name evidence="4" type="ORF">ACFO5U_05470</name>
</gene>
<sequence length="170" mass="19130">MEYRQLTKEDAVQYRELRLIALQTDADAFSTSFYEANERPLSATIENLENPYAISFGAFSGESLISTMTLIQLQGKKTQHRAELVAVYTAEKARGTGAASGLFDYLLAYIRSEGMLEQLELAVNAANQRAIRFYERCGFQRIGTTPNAQKTEGRSIDELLMLMPLQTEKQ</sequence>
<evidence type="ECO:0000256" key="2">
    <source>
        <dbReference type="ARBA" id="ARBA00023315"/>
    </source>
</evidence>
<dbReference type="PANTHER" id="PTHR43420">
    <property type="entry name" value="ACETYLTRANSFERASE"/>
    <property type="match status" value="1"/>
</dbReference>
<proteinExistence type="predicted"/>
<dbReference type="EMBL" id="JBHSGL010000005">
    <property type="protein sequence ID" value="MFC4712292.1"/>
    <property type="molecule type" value="Genomic_DNA"/>
</dbReference>
<comment type="caution">
    <text evidence="4">The sequence shown here is derived from an EMBL/GenBank/DDBJ whole genome shotgun (WGS) entry which is preliminary data.</text>
</comment>
<organism evidence="4 5">
    <name type="scientific">Planococcus dechangensis</name>
    <dbReference type="NCBI Taxonomy" id="1176255"/>
    <lineage>
        <taxon>Bacteria</taxon>
        <taxon>Bacillati</taxon>
        <taxon>Bacillota</taxon>
        <taxon>Bacilli</taxon>
        <taxon>Bacillales</taxon>
        <taxon>Caryophanaceae</taxon>
        <taxon>Planococcus</taxon>
    </lineage>
</organism>
<dbReference type="InterPro" id="IPR050680">
    <property type="entry name" value="YpeA/RimI_acetyltransf"/>
</dbReference>